<proteinExistence type="predicted"/>
<evidence type="ECO:0000313" key="7">
    <source>
        <dbReference type="EMBL" id="MBW0131931.1"/>
    </source>
</evidence>
<keyword evidence="2" id="KW-0863">Zinc-finger</keyword>
<dbReference type="EMBL" id="JADQDF010000001">
    <property type="protein sequence ID" value="MBW0131931.1"/>
    <property type="molecule type" value="Genomic_DNA"/>
</dbReference>
<feature type="domain" description="Zinc finger DksA/TraR C4-type" evidence="6">
    <location>
        <begin position="96"/>
        <end position="124"/>
    </location>
</feature>
<dbReference type="PANTHER" id="PTHR33823">
    <property type="entry name" value="RNA POLYMERASE-BINDING TRANSCRIPTION FACTOR DKSA-RELATED"/>
    <property type="match status" value="1"/>
</dbReference>
<evidence type="ECO:0000313" key="8">
    <source>
        <dbReference type="Proteomes" id="UP000694300"/>
    </source>
</evidence>
<keyword evidence="8" id="KW-1185">Reference proteome</keyword>
<feature type="compositionally biased region" description="Basic and acidic residues" evidence="5">
    <location>
        <begin position="36"/>
        <end position="45"/>
    </location>
</feature>
<evidence type="ECO:0000256" key="3">
    <source>
        <dbReference type="ARBA" id="ARBA00022833"/>
    </source>
</evidence>
<comment type="caution">
    <text evidence="4">Lacks conserved residue(s) required for the propagation of feature annotation.</text>
</comment>
<evidence type="ECO:0000256" key="4">
    <source>
        <dbReference type="PROSITE-ProRule" id="PRU00510"/>
    </source>
</evidence>
<dbReference type="Proteomes" id="UP000694300">
    <property type="component" value="Unassembled WGS sequence"/>
</dbReference>
<reference evidence="7 8" key="1">
    <citation type="submission" date="2020-11" db="EMBL/GenBank/DDBJ databases">
        <title>Pseudonocardia abyssalis sp. nov. and Pseudonocardia oceani sp. nov., description and phylogenomic analysis of two novel actinomycetes isolated from the deep Southern Ocean.</title>
        <authorList>
            <person name="Parra J."/>
        </authorList>
    </citation>
    <scope>NUCLEOTIDE SEQUENCE [LARGE SCALE GENOMIC DNA]</scope>
    <source>
        <strain evidence="8">KRD185</strain>
    </source>
</reference>
<evidence type="ECO:0000256" key="2">
    <source>
        <dbReference type="ARBA" id="ARBA00022771"/>
    </source>
</evidence>
<organism evidence="7 8">
    <name type="scientific">Pseudonocardia oceani</name>
    <dbReference type="NCBI Taxonomy" id="2792013"/>
    <lineage>
        <taxon>Bacteria</taxon>
        <taxon>Bacillati</taxon>
        <taxon>Actinomycetota</taxon>
        <taxon>Actinomycetes</taxon>
        <taxon>Pseudonocardiales</taxon>
        <taxon>Pseudonocardiaceae</taxon>
        <taxon>Pseudonocardia</taxon>
    </lineage>
</organism>
<evidence type="ECO:0000259" key="6">
    <source>
        <dbReference type="Pfam" id="PF01258"/>
    </source>
</evidence>
<name>A0ABS6UI58_9PSEU</name>
<comment type="caution">
    <text evidence="7">The sequence shown here is derived from an EMBL/GenBank/DDBJ whole genome shotgun (WGS) entry which is preliminary data.</text>
</comment>
<dbReference type="Pfam" id="PF01258">
    <property type="entry name" value="zf-dskA_traR"/>
    <property type="match status" value="1"/>
</dbReference>
<feature type="region of interest" description="Disordered" evidence="5">
    <location>
        <begin position="36"/>
        <end position="65"/>
    </location>
</feature>
<evidence type="ECO:0000256" key="5">
    <source>
        <dbReference type="SAM" id="MobiDB-lite"/>
    </source>
</evidence>
<dbReference type="PANTHER" id="PTHR33823:SF4">
    <property type="entry name" value="GENERAL STRESS PROTEIN 16O"/>
    <property type="match status" value="1"/>
</dbReference>
<protein>
    <submittedName>
        <fullName evidence="7">TraR/DksA C4-type zinc finger protein</fullName>
    </submittedName>
</protein>
<evidence type="ECO:0000256" key="1">
    <source>
        <dbReference type="ARBA" id="ARBA00022723"/>
    </source>
</evidence>
<keyword evidence="1" id="KW-0479">Metal-binding</keyword>
<sequence length="132" mass="14670">MRRGSRLPDRKDPTVDLDRARTLLTDELADLDERARFAERTRAETSGDETQEGALGQHPGDYGSEVANTMDTELLVDTVADQRRAVQEALGRLDAGTYGRCAVCDQEIDDERLEARPEVPTCREHADTPVLS</sequence>
<dbReference type="InterPro" id="IPR000962">
    <property type="entry name" value="Znf_DskA_TraR"/>
</dbReference>
<keyword evidence="3" id="KW-0862">Zinc</keyword>
<accession>A0ABS6UI58</accession>
<dbReference type="PROSITE" id="PS51128">
    <property type="entry name" value="ZF_DKSA_2"/>
    <property type="match status" value="1"/>
</dbReference>
<gene>
    <name evidence="7" type="ORF">I4I82_30265</name>
</gene>